<dbReference type="Proteomes" id="UP000078287">
    <property type="component" value="Unassembled WGS sequence"/>
</dbReference>
<protein>
    <submittedName>
        <fullName evidence="3">Flavin reductase</fullName>
    </submittedName>
</protein>
<dbReference type="SMART" id="SM00903">
    <property type="entry name" value="Flavin_Reduct"/>
    <property type="match status" value="1"/>
</dbReference>
<dbReference type="InterPro" id="IPR050268">
    <property type="entry name" value="NADH-dep_flavin_reductase"/>
</dbReference>
<comment type="caution">
    <text evidence="3">The sequence shown here is derived from an EMBL/GenBank/DDBJ whole genome shotgun (WGS) entry which is preliminary data.</text>
</comment>
<dbReference type="InterPro" id="IPR002563">
    <property type="entry name" value="Flavin_Rdtase-like_dom"/>
</dbReference>
<dbReference type="GO" id="GO:0042602">
    <property type="term" value="F:riboflavin reductase (NADPH) activity"/>
    <property type="evidence" value="ECO:0007669"/>
    <property type="project" value="TreeGrafter"/>
</dbReference>
<dbReference type="PANTHER" id="PTHR30466:SF1">
    <property type="entry name" value="FMN REDUCTASE (NADH) RUTF"/>
    <property type="match status" value="1"/>
</dbReference>
<dbReference type="InterPro" id="IPR012349">
    <property type="entry name" value="Split_barrel_FMN-bd"/>
</dbReference>
<evidence type="ECO:0000313" key="3">
    <source>
        <dbReference type="EMBL" id="OAN45072.1"/>
    </source>
</evidence>
<dbReference type="AlphaFoldDB" id="A0A178M8J9"/>
<sequence>MTVDPRDYRATMGLFATGVTVITASDGQQIRGMTANSLTSVSLDPLLLLVCVDRKARMAPVISAATQFAVNILRADQEAIARHFAGRPQPDLDIPMIELAGAPVLRDSLATLVCARDRILDGGDHLIVLGRVLALRRAPEGEPLLYFAGAYRHLAEVSPALA</sequence>
<dbReference type="EMBL" id="LWQS01000060">
    <property type="protein sequence ID" value="OAN45072.1"/>
    <property type="molecule type" value="Genomic_DNA"/>
</dbReference>
<accession>A0A178M8J9</accession>
<dbReference type="SUPFAM" id="SSF50475">
    <property type="entry name" value="FMN-binding split barrel"/>
    <property type="match status" value="1"/>
</dbReference>
<dbReference type="STRING" id="1707952.A6A03_02645"/>
<keyword evidence="4" id="KW-1185">Reference proteome</keyword>
<dbReference type="Gene3D" id="2.30.110.10">
    <property type="entry name" value="Electron Transport, Fmn-binding Protein, Chain A"/>
    <property type="match status" value="1"/>
</dbReference>
<reference evidence="3 4" key="1">
    <citation type="submission" date="2016-04" db="EMBL/GenBank/DDBJ databases">
        <title>Chloroflexus islandicus sp. nov., a thermophilic filamentous anoxygenic phototrophic bacterium from geyser Strokkur (Iceland).</title>
        <authorList>
            <person name="Gaisin V.A."/>
            <person name="Kalashnikov A.M."/>
            <person name="Sukhacheva M.V."/>
            <person name="Grouzdev D.S."/>
            <person name="Ivanov T.M."/>
            <person name="Kuznetsov B."/>
            <person name="Gorlenko V.M."/>
        </authorList>
    </citation>
    <scope>NUCLEOTIDE SEQUENCE [LARGE SCALE GENOMIC DNA]</scope>
    <source>
        <strain evidence="4">isl-2</strain>
    </source>
</reference>
<dbReference type="OrthoDB" id="9792858at2"/>
<dbReference type="GO" id="GO:0006208">
    <property type="term" value="P:pyrimidine nucleobase catabolic process"/>
    <property type="evidence" value="ECO:0007669"/>
    <property type="project" value="TreeGrafter"/>
</dbReference>
<gene>
    <name evidence="3" type="ORF">A6A03_02645</name>
</gene>
<dbReference type="PANTHER" id="PTHR30466">
    <property type="entry name" value="FLAVIN REDUCTASE"/>
    <property type="match status" value="1"/>
</dbReference>
<dbReference type="GO" id="GO:0010181">
    <property type="term" value="F:FMN binding"/>
    <property type="evidence" value="ECO:0007669"/>
    <property type="project" value="InterPro"/>
</dbReference>
<dbReference type="RefSeq" id="WP_066788510.1">
    <property type="nucleotide sequence ID" value="NZ_LWQS01000060.1"/>
</dbReference>
<evidence type="ECO:0000256" key="1">
    <source>
        <dbReference type="ARBA" id="ARBA00023002"/>
    </source>
</evidence>
<proteinExistence type="predicted"/>
<organism evidence="3 4">
    <name type="scientific">Chloroflexus islandicus</name>
    <dbReference type="NCBI Taxonomy" id="1707952"/>
    <lineage>
        <taxon>Bacteria</taxon>
        <taxon>Bacillati</taxon>
        <taxon>Chloroflexota</taxon>
        <taxon>Chloroflexia</taxon>
        <taxon>Chloroflexales</taxon>
        <taxon>Chloroflexineae</taxon>
        <taxon>Chloroflexaceae</taxon>
        <taxon>Chloroflexus</taxon>
    </lineage>
</organism>
<evidence type="ECO:0000259" key="2">
    <source>
        <dbReference type="SMART" id="SM00903"/>
    </source>
</evidence>
<name>A0A178M8J9_9CHLR</name>
<evidence type="ECO:0000313" key="4">
    <source>
        <dbReference type="Proteomes" id="UP000078287"/>
    </source>
</evidence>
<dbReference type="Pfam" id="PF01613">
    <property type="entry name" value="Flavin_Reduct"/>
    <property type="match status" value="1"/>
</dbReference>
<feature type="domain" description="Flavin reductase like" evidence="2">
    <location>
        <begin position="12"/>
        <end position="153"/>
    </location>
</feature>
<keyword evidence="1" id="KW-0560">Oxidoreductase</keyword>